<dbReference type="Proteomes" id="UP000008207">
    <property type="component" value="Plasmid pMNOD04"/>
</dbReference>
<organism evidence="2 3">
    <name type="scientific">Methylobacterium nodulans (strain LMG 21967 / CNCM I-2342 / ORS 2060)</name>
    <dbReference type="NCBI Taxonomy" id="460265"/>
    <lineage>
        <taxon>Bacteria</taxon>
        <taxon>Pseudomonadati</taxon>
        <taxon>Pseudomonadota</taxon>
        <taxon>Alphaproteobacteria</taxon>
        <taxon>Hyphomicrobiales</taxon>
        <taxon>Methylobacteriaceae</taxon>
        <taxon>Methylobacterium</taxon>
    </lineage>
</organism>
<geneLocation type="plasmid" evidence="2 3">
    <name>pMNOD04</name>
</geneLocation>
<keyword evidence="3" id="KW-1185">Reference proteome</keyword>
<gene>
    <name evidence="2" type="ordered locus">Mnod_7689</name>
</gene>
<proteinExistence type="predicted"/>
<evidence type="ECO:0000313" key="3">
    <source>
        <dbReference type="Proteomes" id="UP000008207"/>
    </source>
</evidence>
<accession>B8IXZ3</accession>
<feature type="region of interest" description="Disordered" evidence="1">
    <location>
        <begin position="35"/>
        <end position="64"/>
    </location>
</feature>
<dbReference type="EMBL" id="CP001353">
    <property type="protein sequence ID" value="ACL63283.1"/>
    <property type="molecule type" value="Genomic_DNA"/>
</dbReference>
<dbReference type="HOGENOM" id="CLU_2437449_0_0_5"/>
<evidence type="ECO:0000313" key="2">
    <source>
        <dbReference type="EMBL" id="ACL63283.1"/>
    </source>
</evidence>
<dbReference type="RefSeq" id="WP_015926840.1">
    <property type="nucleotide sequence ID" value="NC_011895.1"/>
</dbReference>
<dbReference type="AlphaFoldDB" id="B8IXZ3"/>
<dbReference type="KEGG" id="mno:Mnod_7689"/>
<evidence type="ECO:0000256" key="1">
    <source>
        <dbReference type="SAM" id="MobiDB-lite"/>
    </source>
</evidence>
<sequence>MGLNRAILGVDAEGLVRSFMTDVLADAAFRVLDAGSQQARERARDRGRDRGHGGGVRKTLKGNATRYGIRTSAISQRKALRQAVKEKSEK</sequence>
<protein>
    <submittedName>
        <fullName evidence="2">Uncharacterized protein</fullName>
    </submittedName>
</protein>
<feature type="compositionally biased region" description="Basic and acidic residues" evidence="1">
    <location>
        <begin position="39"/>
        <end position="52"/>
    </location>
</feature>
<keyword evidence="2" id="KW-0614">Plasmid</keyword>
<reference evidence="3" key="1">
    <citation type="submission" date="2009-01" db="EMBL/GenBank/DDBJ databases">
        <title>Complete sequence of plasmid 4 of Methylobacterium nodulans ORS 2060.</title>
        <authorList>
            <consortium name="US DOE Joint Genome Institute"/>
            <person name="Lucas S."/>
            <person name="Copeland A."/>
            <person name="Lapidus A."/>
            <person name="Glavina del Rio T."/>
            <person name="Dalin E."/>
            <person name="Tice H."/>
            <person name="Bruce D."/>
            <person name="Goodwin L."/>
            <person name="Pitluck S."/>
            <person name="Sims D."/>
            <person name="Brettin T."/>
            <person name="Detter J.C."/>
            <person name="Han C."/>
            <person name="Larimer F."/>
            <person name="Land M."/>
            <person name="Hauser L."/>
            <person name="Kyrpides N."/>
            <person name="Ivanova N."/>
            <person name="Marx C.J."/>
            <person name="Richardson P."/>
        </authorList>
    </citation>
    <scope>NUCLEOTIDE SEQUENCE [LARGE SCALE GENOMIC DNA]</scope>
    <source>
        <strain evidence="3">LMG 21967 / CNCM I-2342 / ORS 2060</strain>
        <plasmid evidence="3">Plasmid pMNOD04</plasmid>
    </source>
</reference>
<name>B8IXZ3_METNO</name>